<keyword evidence="1" id="KW-0812">Transmembrane</keyword>
<feature type="transmembrane region" description="Helical" evidence="1">
    <location>
        <begin position="223"/>
        <end position="240"/>
    </location>
</feature>
<dbReference type="Pfam" id="PF07786">
    <property type="entry name" value="HGSNAT_cat"/>
    <property type="match status" value="1"/>
</dbReference>
<feature type="transmembrane region" description="Helical" evidence="1">
    <location>
        <begin position="50"/>
        <end position="68"/>
    </location>
</feature>
<feature type="transmembrane region" description="Helical" evidence="1">
    <location>
        <begin position="80"/>
        <end position="104"/>
    </location>
</feature>
<feature type="domain" description="Heparan-alpha-glucosaminide N-acetyltransferase catalytic" evidence="2">
    <location>
        <begin position="6"/>
        <end position="218"/>
    </location>
</feature>
<dbReference type="InterPro" id="IPR012429">
    <property type="entry name" value="HGSNAT_cat"/>
</dbReference>
<dbReference type="PANTHER" id="PTHR31061">
    <property type="entry name" value="LD22376P"/>
    <property type="match status" value="1"/>
</dbReference>
<feature type="transmembrane region" description="Helical" evidence="1">
    <location>
        <begin position="283"/>
        <end position="306"/>
    </location>
</feature>
<evidence type="ECO:0000313" key="3">
    <source>
        <dbReference type="EMBL" id="SOD55502.1"/>
    </source>
</evidence>
<feature type="transmembrane region" description="Helical" evidence="1">
    <location>
        <begin position="252"/>
        <end position="271"/>
    </location>
</feature>
<feature type="transmembrane region" description="Helical" evidence="1">
    <location>
        <begin position="140"/>
        <end position="161"/>
    </location>
</feature>
<evidence type="ECO:0000313" key="4">
    <source>
        <dbReference type="Proteomes" id="UP000219374"/>
    </source>
</evidence>
<organism evidence="3 4">
    <name type="scientific">Pseudoxanthomonas wuyuanensis</name>
    <dbReference type="NCBI Taxonomy" id="1073196"/>
    <lineage>
        <taxon>Bacteria</taxon>
        <taxon>Pseudomonadati</taxon>
        <taxon>Pseudomonadota</taxon>
        <taxon>Gammaproteobacteria</taxon>
        <taxon>Lysobacterales</taxon>
        <taxon>Lysobacteraceae</taxon>
        <taxon>Pseudoxanthomonas</taxon>
    </lineage>
</organism>
<reference evidence="3 4" key="1">
    <citation type="submission" date="2017-09" db="EMBL/GenBank/DDBJ databases">
        <authorList>
            <person name="Ehlers B."/>
            <person name="Leendertz F.H."/>
        </authorList>
    </citation>
    <scope>NUCLEOTIDE SEQUENCE [LARGE SCALE GENOMIC DNA]</scope>
    <source>
        <strain evidence="3 4">CGMCC 1.10978</strain>
    </source>
</reference>
<feature type="transmembrane region" description="Helical" evidence="1">
    <location>
        <begin position="116"/>
        <end position="133"/>
    </location>
</feature>
<keyword evidence="1" id="KW-0472">Membrane</keyword>
<gene>
    <name evidence="3" type="ORF">SAMN06296416_107157</name>
</gene>
<name>A0A286DA51_9GAMM</name>
<keyword evidence="3" id="KW-0012">Acyltransferase</keyword>
<accession>A0A286DA51</accession>
<evidence type="ECO:0000256" key="1">
    <source>
        <dbReference type="SAM" id="Phobius"/>
    </source>
</evidence>
<dbReference type="RefSeq" id="WP_097122730.1">
    <property type="nucleotide sequence ID" value="NZ_OCND01000007.1"/>
</dbReference>
<sequence length="356" mass="39248">MPAAPRLASVDALRGTTVAAMLLVNNPGDWGHVYAPLLHAHWHGCTPTDLIFPFFLFIVGVSIALAILPRSEAGVTKPALARAVWIRGAKIVAIGLLLHALAWWWLDQAWFRPWGVLQRIGLCFIATGLLALSTRQRTQWWLIGALLIGYWGALAASGSYAPWLNLASRVDTALFAPLLYRFDPASGHGHDPEGLLSTLPAIATTLLGLRAGDWLRQGRSARLLPVGIALLASGGLWSVWLPLNKNLWTSSYVLWTAGWAMLALWLCHALIDRRGWPALGRSFGVNAIAAYAGAAVMVYAFAGLGWWEPIYQSGFSSWMTPRFGPYAPSLAFALAFVLVWWGVVRWMDRRRWHLKV</sequence>
<keyword evidence="1" id="KW-1133">Transmembrane helix</keyword>
<evidence type="ECO:0000259" key="2">
    <source>
        <dbReference type="Pfam" id="PF07786"/>
    </source>
</evidence>
<dbReference type="AlphaFoldDB" id="A0A286DA51"/>
<dbReference type="Proteomes" id="UP000219374">
    <property type="component" value="Unassembled WGS sequence"/>
</dbReference>
<dbReference type="EMBL" id="OCND01000007">
    <property type="protein sequence ID" value="SOD55502.1"/>
    <property type="molecule type" value="Genomic_DNA"/>
</dbReference>
<protein>
    <submittedName>
        <fullName evidence="3">Predicted acyltransferase</fullName>
    </submittedName>
</protein>
<feature type="transmembrane region" description="Helical" evidence="1">
    <location>
        <begin position="194"/>
        <end position="211"/>
    </location>
</feature>
<keyword evidence="3" id="KW-0808">Transferase</keyword>
<dbReference type="GO" id="GO:0016746">
    <property type="term" value="F:acyltransferase activity"/>
    <property type="evidence" value="ECO:0007669"/>
    <property type="project" value="UniProtKB-KW"/>
</dbReference>
<feature type="transmembrane region" description="Helical" evidence="1">
    <location>
        <begin position="326"/>
        <end position="347"/>
    </location>
</feature>
<dbReference type="OrthoDB" id="9788724at2"/>
<keyword evidence="4" id="KW-1185">Reference proteome</keyword>
<proteinExistence type="predicted"/>
<dbReference type="PANTHER" id="PTHR31061:SF24">
    <property type="entry name" value="LD22376P"/>
    <property type="match status" value="1"/>
</dbReference>